<accession>A0A6I2MSS2</accession>
<dbReference type="Proteomes" id="UP000443153">
    <property type="component" value="Unassembled WGS sequence"/>
</dbReference>
<dbReference type="RefSeq" id="WP_154369372.1">
    <property type="nucleotide sequence ID" value="NZ_WKJH01000030.1"/>
</dbReference>
<evidence type="ECO:0000313" key="2">
    <source>
        <dbReference type="EMBL" id="MRX65989.1"/>
    </source>
</evidence>
<sequence>MKKLLLLSGILLFMLSCGGVKKTQQAINTGNYMNAINSAVQKLAENKDKKSNQSYVLLLEEAFRKNTERELEHIAFLRKDGNPANLETIYKGYENLNRIQEAIKPLLPLRVNDENRNAEFSLTNYDNKIITTKNELSSYLYDNALNLLTNATNKYDYRKAYDDFEYLNEINPGYGDIRFKMEEAYQKGQDYVKVEMINNTDKIIPVKLEEELLNFNTFGLEDKWTKYHTNHLANIDYDYDMQIELREINISPEQVNEKQIIKEKQIKDGQKYLLDNEGNVVKDSLGNKIKVDKFKTVKCNFYQFTQFKTAQVTGQISYQDLETKQQLNSYPLTSEFVFEHVYANYDGDKRALENELVSLLNLAAVPFPSNEQMVYDAGEDLKNRIKGVITSHRFN</sequence>
<dbReference type="OrthoDB" id="1489643at2"/>
<keyword evidence="1" id="KW-0732">Signal</keyword>
<comment type="caution">
    <text evidence="2">The sequence shown here is derived from an EMBL/GenBank/DDBJ whole genome shotgun (WGS) entry which is preliminary data.</text>
</comment>
<evidence type="ECO:0000256" key="1">
    <source>
        <dbReference type="SAM" id="SignalP"/>
    </source>
</evidence>
<proteinExistence type="predicted"/>
<protein>
    <recommendedName>
        <fullName evidence="4">Lipoprotein</fullName>
    </recommendedName>
</protein>
<organism evidence="2 3">
    <name type="scientific">Maribacter luteus</name>
    <dbReference type="NCBI Taxonomy" id="2594478"/>
    <lineage>
        <taxon>Bacteria</taxon>
        <taxon>Pseudomonadati</taxon>
        <taxon>Bacteroidota</taxon>
        <taxon>Flavobacteriia</taxon>
        <taxon>Flavobacteriales</taxon>
        <taxon>Flavobacteriaceae</taxon>
        <taxon>Maribacter</taxon>
    </lineage>
</organism>
<dbReference type="PROSITE" id="PS51257">
    <property type="entry name" value="PROKAR_LIPOPROTEIN"/>
    <property type="match status" value="1"/>
</dbReference>
<feature type="chain" id="PRO_5026149562" description="Lipoprotein" evidence="1">
    <location>
        <begin position="23"/>
        <end position="395"/>
    </location>
</feature>
<evidence type="ECO:0000313" key="3">
    <source>
        <dbReference type="Proteomes" id="UP000443153"/>
    </source>
</evidence>
<keyword evidence="3" id="KW-1185">Reference proteome</keyword>
<reference evidence="2 3" key="1">
    <citation type="submission" date="2019-11" db="EMBL/GenBank/DDBJ databases">
        <title>Maribacter lutea sp. nov., a marine bacterium isolated from intertidal sand.</title>
        <authorList>
            <person name="Liu A."/>
        </authorList>
    </citation>
    <scope>NUCLEOTIDE SEQUENCE [LARGE SCALE GENOMIC DNA]</scope>
    <source>
        <strain evidence="2 3">RZ05</strain>
    </source>
</reference>
<feature type="signal peptide" evidence="1">
    <location>
        <begin position="1"/>
        <end position="22"/>
    </location>
</feature>
<evidence type="ECO:0008006" key="4">
    <source>
        <dbReference type="Google" id="ProtNLM"/>
    </source>
</evidence>
<dbReference type="EMBL" id="WKJH01000030">
    <property type="protein sequence ID" value="MRX65989.1"/>
    <property type="molecule type" value="Genomic_DNA"/>
</dbReference>
<dbReference type="AlphaFoldDB" id="A0A6I2MSS2"/>
<gene>
    <name evidence="2" type="ORF">GJ691_17700</name>
</gene>
<name>A0A6I2MSS2_9FLAO</name>